<dbReference type="SUPFAM" id="SSF57756">
    <property type="entry name" value="Retrovirus zinc finger-like domains"/>
    <property type="match status" value="1"/>
</dbReference>
<gene>
    <name evidence="5" type="ORF">EXIGLDRAFT_760160</name>
</gene>
<keyword evidence="2" id="KW-0479">Metal-binding</keyword>
<keyword evidence="2" id="KW-0862">Zinc</keyword>
<evidence type="ECO:0000256" key="2">
    <source>
        <dbReference type="PROSITE-ProRule" id="PRU00047"/>
    </source>
</evidence>
<dbReference type="InterPro" id="IPR036875">
    <property type="entry name" value="Znf_CCHC_sf"/>
</dbReference>
<name>A0A166BLX8_EXIGL</name>
<dbReference type="EMBL" id="KV425889">
    <property type="protein sequence ID" value="KZW02330.1"/>
    <property type="molecule type" value="Genomic_DNA"/>
</dbReference>
<keyword evidence="2" id="KW-0863">Zinc-finger</keyword>
<evidence type="ECO:0000313" key="6">
    <source>
        <dbReference type="Proteomes" id="UP000077266"/>
    </source>
</evidence>
<feature type="domain" description="CCHC-type" evidence="4">
    <location>
        <begin position="83"/>
        <end position="98"/>
    </location>
</feature>
<dbReference type="Proteomes" id="UP000077266">
    <property type="component" value="Unassembled WGS sequence"/>
</dbReference>
<dbReference type="PROSITE" id="PS50158">
    <property type="entry name" value="ZF_CCHC"/>
    <property type="match status" value="1"/>
</dbReference>
<evidence type="ECO:0000256" key="3">
    <source>
        <dbReference type="SAM" id="MobiDB-lite"/>
    </source>
</evidence>
<evidence type="ECO:0000313" key="5">
    <source>
        <dbReference type="EMBL" id="KZW02330.1"/>
    </source>
</evidence>
<dbReference type="OrthoDB" id="7608935at2759"/>
<protein>
    <recommendedName>
        <fullName evidence="4">CCHC-type domain-containing protein</fullName>
    </recommendedName>
</protein>
<sequence>MQAREDGVAVLIKALEDLAQAQAQQPVSRLMTAPARSRVGAASTMMTPVVVAEKATQPAPLNPDAMEVDRARRTQKSHSEQICFKCKQLGHIQRDCRNAYAPWPSAVRQVKEAVIEE</sequence>
<feature type="non-terminal residue" evidence="5">
    <location>
        <position position="117"/>
    </location>
</feature>
<accession>A0A166BLX8</accession>
<dbReference type="GO" id="GO:0008270">
    <property type="term" value="F:zinc ion binding"/>
    <property type="evidence" value="ECO:0007669"/>
    <property type="project" value="UniProtKB-KW"/>
</dbReference>
<proteinExistence type="predicted"/>
<dbReference type="InterPro" id="IPR001878">
    <property type="entry name" value="Znf_CCHC"/>
</dbReference>
<reference evidence="5 6" key="1">
    <citation type="journal article" date="2016" name="Mol. Biol. Evol.">
        <title>Comparative Genomics of Early-Diverging Mushroom-Forming Fungi Provides Insights into the Origins of Lignocellulose Decay Capabilities.</title>
        <authorList>
            <person name="Nagy L.G."/>
            <person name="Riley R."/>
            <person name="Tritt A."/>
            <person name="Adam C."/>
            <person name="Daum C."/>
            <person name="Floudas D."/>
            <person name="Sun H."/>
            <person name="Yadav J.S."/>
            <person name="Pangilinan J."/>
            <person name="Larsson K.H."/>
            <person name="Matsuura K."/>
            <person name="Barry K."/>
            <person name="Labutti K."/>
            <person name="Kuo R."/>
            <person name="Ohm R.A."/>
            <person name="Bhattacharya S.S."/>
            <person name="Shirouzu T."/>
            <person name="Yoshinaga Y."/>
            <person name="Martin F.M."/>
            <person name="Grigoriev I.V."/>
            <person name="Hibbett D.S."/>
        </authorList>
    </citation>
    <scope>NUCLEOTIDE SEQUENCE [LARGE SCALE GENOMIC DNA]</scope>
    <source>
        <strain evidence="5 6">HHB12029</strain>
    </source>
</reference>
<organism evidence="5 6">
    <name type="scientific">Exidia glandulosa HHB12029</name>
    <dbReference type="NCBI Taxonomy" id="1314781"/>
    <lineage>
        <taxon>Eukaryota</taxon>
        <taxon>Fungi</taxon>
        <taxon>Dikarya</taxon>
        <taxon>Basidiomycota</taxon>
        <taxon>Agaricomycotina</taxon>
        <taxon>Agaricomycetes</taxon>
        <taxon>Auriculariales</taxon>
        <taxon>Exidiaceae</taxon>
        <taxon>Exidia</taxon>
    </lineage>
</organism>
<keyword evidence="6" id="KW-1185">Reference proteome</keyword>
<feature type="region of interest" description="Disordered" evidence="3">
    <location>
        <begin position="53"/>
        <end position="73"/>
    </location>
</feature>
<dbReference type="InParanoid" id="A0A166BLX8"/>
<dbReference type="Gene3D" id="4.10.60.10">
    <property type="entry name" value="Zinc finger, CCHC-type"/>
    <property type="match status" value="1"/>
</dbReference>
<dbReference type="AlphaFoldDB" id="A0A166BLX8"/>
<dbReference type="GO" id="GO:0006397">
    <property type="term" value="P:mRNA processing"/>
    <property type="evidence" value="ECO:0007669"/>
    <property type="project" value="UniProtKB-KW"/>
</dbReference>
<dbReference type="Pfam" id="PF00098">
    <property type="entry name" value="zf-CCHC"/>
    <property type="match status" value="1"/>
</dbReference>
<dbReference type="SMART" id="SM00343">
    <property type="entry name" value="ZnF_C2HC"/>
    <property type="match status" value="1"/>
</dbReference>
<evidence type="ECO:0000259" key="4">
    <source>
        <dbReference type="PROSITE" id="PS50158"/>
    </source>
</evidence>
<dbReference type="GO" id="GO:0003676">
    <property type="term" value="F:nucleic acid binding"/>
    <property type="evidence" value="ECO:0007669"/>
    <property type="project" value="InterPro"/>
</dbReference>
<keyword evidence="1" id="KW-0507">mRNA processing</keyword>
<evidence type="ECO:0000256" key="1">
    <source>
        <dbReference type="ARBA" id="ARBA00022664"/>
    </source>
</evidence>